<evidence type="ECO:0000313" key="2">
    <source>
        <dbReference type="EMBL" id="ABJ82878.1"/>
    </source>
</evidence>
<dbReference type="OrthoDB" id="118913at2"/>
<gene>
    <name evidence="2" type="ordered locus">Acid_1888</name>
</gene>
<dbReference type="eggNOG" id="COG4219">
    <property type="taxonomic scope" value="Bacteria"/>
</dbReference>
<name>Q027D5_SOLUE</name>
<reference evidence="2" key="1">
    <citation type="submission" date="2006-10" db="EMBL/GenBank/DDBJ databases">
        <title>Complete sequence of Solibacter usitatus Ellin6076.</title>
        <authorList>
            <consortium name="US DOE Joint Genome Institute"/>
            <person name="Copeland A."/>
            <person name="Lucas S."/>
            <person name="Lapidus A."/>
            <person name="Barry K."/>
            <person name="Detter J.C."/>
            <person name="Glavina del Rio T."/>
            <person name="Hammon N."/>
            <person name="Israni S."/>
            <person name="Dalin E."/>
            <person name="Tice H."/>
            <person name="Pitluck S."/>
            <person name="Thompson L.S."/>
            <person name="Brettin T."/>
            <person name="Bruce D."/>
            <person name="Han C."/>
            <person name="Tapia R."/>
            <person name="Gilna P."/>
            <person name="Schmutz J."/>
            <person name="Larimer F."/>
            <person name="Land M."/>
            <person name="Hauser L."/>
            <person name="Kyrpides N."/>
            <person name="Mikhailova N."/>
            <person name="Janssen P.H."/>
            <person name="Kuske C.R."/>
            <person name="Richardson P."/>
        </authorList>
    </citation>
    <scope>NUCLEOTIDE SEQUENCE</scope>
    <source>
        <strain evidence="2">Ellin6076</strain>
    </source>
</reference>
<dbReference type="STRING" id="234267.Acid_1888"/>
<dbReference type="InterPro" id="IPR017801">
    <property type="entry name" value="DUF3738"/>
</dbReference>
<dbReference type="EMBL" id="CP000473">
    <property type="protein sequence ID" value="ABJ82878.1"/>
    <property type="molecule type" value="Genomic_DNA"/>
</dbReference>
<proteinExistence type="predicted"/>
<dbReference type="KEGG" id="sus:Acid_1888"/>
<organism evidence="2">
    <name type="scientific">Solibacter usitatus (strain Ellin6076)</name>
    <dbReference type="NCBI Taxonomy" id="234267"/>
    <lineage>
        <taxon>Bacteria</taxon>
        <taxon>Pseudomonadati</taxon>
        <taxon>Acidobacteriota</taxon>
        <taxon>Terriglobia</taxon>
        <taxon>Bryobacterales</taxon>
        <taxon>Solibacteraceae</taxon>
        <taxon>Candidatus Solibacter</taxon>
    </lineage>
</organism>
<dbReference type="AlphaFoldDB" id="Q027D5"/>
<dbReference type="InParanoid" id="Q027D5"/>
<dbReference type="HOGENOM" id="CLU_079080_0_0_0"/>
<protein>
    <submittedName>
        <fullName evidence="2">Uncharacterized protein</fullName>
    </submittedName>
</protein>
<dbReference type="NCBIfam" id="TIGR03435">
    <property type="entry name" value="Soli_TIGR03435"/>
    <property type="match status" value="1"/>
</dbReference>
<evidence type="ECO:0000256" key="1">
    <source>
        <dbReference type="SAM" id="MobiDB-lite"/>
    </source>
</evidence>
<feature type="region of interest" description="Disordered" evidence="1">
    <location>
        <begin position="147"/>
        <end position="187"/>
    </location>
</feature>
<accession>Q027D5</accession>
<dbReference type="Pfam" id="PF12543">
    <property type="entry name" value="DUF3738"/>
    <property type="match status" value="1"/>
</dbReference>
<sequence precursor="true">MLRALAIFGAGFLLQAPPSANGQAFDVASVKLLGADERKVPLFAGGPDSSDPGRLHLRVNMSLLLGAAFGVSVDQIKGPAWLRDFSAMPFYDIVATMPANSSKRQVEKMLQNLLVERFHLVFHHETGSFPGYELVVDKGGPKLKEITPDSLPAADPPVVRGAPTGSDGFPIVRGRRTSSSRSGTVNQRIKDQEWTMADLARQLGFLIGRSEGKSLDDGFFQPRVIDKTGLTGKYTFILEFDCPACVTPAPALPANPDGATAGNGMDDSLGFPNIFAAVQKELGLRLIRIADVEMDVIVLDALNRIPIEN</sequence>